<dbReference type="Gene3D" id="3.30.720.120">
    <property type="match status" value="1"/>
</dbReference>
<dbReference type="EMBL" id="BMSA01000018">
    <property type="protein sequence ID" value="GGT70735.1"/>
    <property type="molecule type" value="Genomic_DNA"/>
</dbReference>
<keyword evidence="3" id="KW-1185">Reference proteome</keyword>
<sequence>MPEDTTEIEIPDRYRYAVIPHIMVDDAAAAIDFYQRAFGAREDFRIDAPGGGILHAEITIGRSVLMLGDAGAGEAEAASFAAPTSLGGRTSVTLHVFVPDVDALAERAEAAGAEIVQPPTDMFHGDRTVILKDPSGHLWVFLTHMEDISQEELRRRLAAAG</sequence>
<reference evidence="2" key="1">
    <citation type="journal article" date="2014" name="Int. J. Syst. Evol. Microbiol.">
        <title>Complete genome sequence of Corynebacterium casei LMG S-19264T (=DSM 44701T), isolated from a smear-ripened cheese.</title>
        <authorList>
            <consortium name="US DOE Joint Genome Institute (JGI-PGF)"/>
            <person name="Walter F."/>
            <person name="Albersmeier A."/>
            <person name="Kalinowski J."/>
            <person name="Ruckert C."/>
        </authorList>
    </citation>
    <scope>NUCLEOTIDE SEQUENCE</scope>
    <source>
        <strain evidence="2">JCM 4125</strain>
    </source>
</reference>
<dbReference type="CDD" id="cd07246">
    <property type="entry name" value="VOC_like"/>
    <property type="match status" value="1"/>
</dbReference>
<dbReference type="SUPFAM" id="SSF54593">
    <property type="entry name" value="Glyoxalase/Bleomycin resistance protein/Dihydroxybiphenyl dioxygenase"/>
    <property type="match status" value="1"/>
</dbReference>
<dbReference type="InterPro" id="IPR029068">
    <property type="entry name" value="Glyas_Bleomycin-R_OHBP_Dase"/>
</dbReference>
<dbReference type="PANTHER" id="PTHR34109">
    <property type="entry name" value="BNAUNNG04460D PROTEIN-RELATED"/>
    <property type="match status" value="1"/>
</dbReference>
<dbReference type="RefSeq" id="WP_189714156.1">
    <property type="nucleotide sequence ID" value="NZ_BMSA01000018.1"/>
</dbReference>
<dbReference type="InterPro" id="IPR004360">
    <property type="entry name" value="Glyas_Fos-R_dOase_dom"/>
</dbReference>
<evidence type="ECO:0000313" key="3">
    <source>
        <dbReference type="Proteomes" id="UP000646776"/>
    </source>
</evidence>
<protein>
    <submittedName>
        <fullName evidence="2">Glyoxalase</fullName>
    </submittedName>
</protein>
<dbReference type="Pfam" id="PF00903">
    <property type="entry name" value="Glyoxalase"/>
    <property type="match status" value="1"/>
</dbReference>
<proteinExistence type="predicted"/>
<gene>
    <name evidence="2" type="ORF">GCM10010226_55790</name>
</gene>
<dbReference type="Gene3D" id="3.30.720.110">
    <property type="match status" value="1"/>
</dbReference>
<reference evidence="2" key="2">
    <citation type="submission" date="2020-09" db="EMBL/GenBank/DDBJ databases">
        <authorList>
            <person name="Sun Q."/>
            <person name="Ohkuma M."/>
        </authorList>
    </citation>
    <scope>NUCLEOTIDE SEQUENCE</scope>
    <source>
        <strain evidence="2">JCM 4125</strain>
    </source>
</reference>
<dbReference type="InterPro" id="IPR037523">
    <property type="entry name" value="VOC_core"/>
</dbReference>
<comment type="caution">
    <text evidence="2">The sequence shown here is derived from an EMBL/GenBank/DDBJ whole genome shotgun (WGS) entry which is preliminary data.</text>
</comment>
<dbReference type="Proteomes" id="UP000646776">
    <property type="component" value="Unassembled WGS sequence"/>
</dbReference>
<accession>A0A918HLX4</accession>
<name>A0A918HLX4_9ACTN</name>
<dbReference type="PANTHER" id="PTHR34109:SF1">
    <property type="entry name" value="VOC DOMAIN-CONTAINING PROTEIN"/>
    <property type="match status" value="1"/>
</dbReference>
<evidence type="ECO:0000313" key="2">
    <source>
        <dbReference type="EMBL" id="GGT70735.1"/>
    </source>
</evidence>
<organism evidence="2 3">
    <name type="scientific">Streptomyces phaeofaciens</name>
    <dbReference type="NCBI Taxonomy" id="68254"/>
    <lineage>
        <taxon>Bacteria</taxon>
        <taxon>Bacillati</taxon>
        <taxon>Actinomycetota</taxon>
        <taxon>Actinomycetes</taxon>
        <taxon>Kitasatosporales</taxon>
        <taxon>Streptomycetaceae</taxon>
        <taxon>Streptomyces</taxon>
    </lineage>
</organism>
<evidence type="ECO:0000259" key="1">
    <source>
        <dbReference type="PROSITE" id="PS51819"/>
    </source>
</evidence>
<feature type="domain" description="VOC" evidence="1">
    <location>
        <begin position="15"/>
        <end position="144"/>
    </location>
</feature>
<dbReference type="PROSITE" id="PS51819">
    <property type="entry name" value="VOC"/>
    <property type="match status" value="1"/>
</dbReference>
<dbReference type="AlphaFoldDB" id="A0A918HLX4"/>